<evidence type="ECO:0000313" key="1">
    <source>
        <dbReference type="EMBL" id="WOG92921.1"/>
    </source>
</evidence>
<dbReference type="PANTHER" id="PTHR33237:SF31">
    <property type="entry name" value="F2P16.13 PROTEIN"/>
    <property type="match status" value="1"/>
</dbReference>
<sequence length="106" mass="12211">MSIFSIARILCGSHKFRQHKQKKIARVGRGDQKKLMTKLQSNINSKALIMAKMISWRKVQDHDEDYSGTDDDEDALWKRTIIMGERCKPLEFSGKIMDDSYGHPVA</sequence>
<dbReference type="Proteomes" id="UP000077755">
    <property type="component" value="Chromosome 3"/>
</dbReference>
<dbReference type="EMBL" id="CP093345">
    <property type="protein sequence ID" value="WOG92921.1"/>
    <property type="molecule type" value="Genomic_DNA"/>
</dbReference>
<dbReference type="PANTHER" id="PTHR33237">
    <property type="entry name" value="F2P16.13 PROTEIN-RELATED"/>
    <property type="match status" value="1"/>
</dbReference>
<organism evidence="1 2">
    <name type="scientific">Daucus carota subsp. sativus</name>
    <name type="common">Carrot</name>
    <dbReference type="NCBI Taxonomy" id="79200"/>
    <lineage>
        <taxon>Eukaryota</taxon>
        <taxon>Viridiplantae</taxon>
        <taxon>Streptophyta</taxon>
        <taxon>Embryophyta</taxon>
        <taxon>Tracheophyta</taxon>
        <taxon>Spermatophyta</taxon>
        <taxon>Magnoliopsida</taxon>
        <taxon>eudicotyledons</taxon>
        <taxon>Gunneridae</taxon>
        <taxon>Pentapetalae</taxon>
        <taxon>asterids</taxon>
        <taxon>campanulids</taxon>
        <taxon>Apiales</taxon>
        <taxon>Apiaceae</taxon>
        <taxon>Apioideae</taxon>
        <taxon>Scandiceae</taxon>
        <taxon>Daucinae</taxon>
        <taxon>Daucus</taxon>
        <taxon>Daucus sect. Daucus</taxon>
    </lineage>
</organism>
<protein>
    <submittedName>
        <fullName evidence="1">Uncharacterized protein</fullName>
    </submittedName>
</protein>
<reference evidence="1" key="2">
    <citation type="submission" date="2022-03" db="EMBL/GenBank/DDBJ databases">
        <title>Draft title - Genomic analysis of global carrot germplasm unveils the trajectory of domestication and the origin of high carotenoid orange carrot.</title>
        <authorList>
            <person name="Iorizzo M."/>
            <person name="Ellison S."/>
            <person name="Senalik D."/>
            <person name="Macko-Podgorni A."/>
            <person name="Grzebelus D."/>
            <person name="Bostan H."/>
            <person name="Rolling W."/>
            <person name="Curaba J."/>
            <person name="Simon P."/>
        </authorList>
    </citation>
    <scope>NUCLEOTIDE SEQUENCE</scope>
    <source>
        <tissue evidence="1">Leaf</tissue>
    </source>
</reference>
<proteinExistence type="predicted"/>
<dbReference type="AlphaFoldDB" id="A0AAF0WQK4"/>
<evidence type="ECO:0000313" key="2">
    <source>
        <dbReference type="Proteomes" id="UP000077755"/>
    </source>
</evidence>
<keyword evidence="2" id="KW-1185">Reference proteome</keyword>
<reference evidence="1" key="1">
    <citation type="journal article" date="2016" name="Nat. Genet.">
        <title>A high-quality carrot genome assembly provides new insights into carotenoid accumulation and asterid genome evolution.</title>
        <authorList>
            <person name="Iorizzo M."/>
            <person name="Ellison S."/>
            <person name="Senalik D."/>
            <person name="Zeng P."/>
            <person name="Satapoomin P."/>
            <person name="Huang J."/>
            <person name="Bowman M."/>
            <person name="Iovene M."/>
            <person name="Sanseverino W."/>
            <person name="Cavagnaro P."/>
            <person name="Yildiz M."/>
            <person name="Macko-Podgorni A."/>
            <person name="Moranska E."/>
            <person name="Grzebelus E."/>
            <person name="Grzebelus D."/>
            <person name="Ashrafi H."/>
            <person name="Zheng Z."/>
            <person name="Cheng S."/>
            <person name="Spooner D."/>
            <person name="Van Deynze A."/>
            <person name="Simon P."/>
        </authorList>
    </citation>
    <scope>NUCLEOTIDE SEQUENCE</scope>
    <source>
        <tissue evidence="1">Leaf</tissue>
    </source>
</reference>
<name>A0AAF0WQK4_DAUCS</name>
<accession>A0AAF0WQK4</accession>
<gene>
    <name evidence="1" type="ORF">DCAR_0312199</name>
</gene>